<dbReference type="Pfam" id="PF09312">
    <property type="entry name" value="SurA_N"/>
    <property type="match status" value="1"/>
</dbReference>
<reference evidence="9 10" key="1">
    <citation type="submission" date="2019-01" db="EMBL/GenBank/DDBJ databases">
        <title>Geovibrio thiophilus DSM 11263, complete genome.</title>
        <authorList>
            <person name="Spring S."/>
            <person name="Bunk B."/>
            <person name="Sproer C."/>
        </authorList>
    </citation>
    <scope>NUCLEOTIDE SEQUENCE [LARGE SCALE GENOMIC DNA]</scope>
    <source>
        <strain evidence="9 10">DSM 11263</strain>
    </source>
</reference>
<dbReference type="InterPro" id="IPR050280">
    <property type="entry name" value="OMP_Chaperone_SurA"/>
</dbReference>
<feature type="signal peptide" evidence="7">
    <location>
        <begin position="1"/>
        <end position="25"/>
    </location>
</feature>
<keyword evidence="1 7" id="KW-0732">Signal</keyword>
<dbReference type="EMBL" id="CP035108">
    <property type="protein sequence ID" value="QAR31918.1"/>
    <property type="molecule type" value="Genomic_DNA"/>
</dbReference>
<feature type="domain" description="PpiC" evidence="8">
    <location>
        <begin position="148"/>
        <end position="263"/>
    </location>
</feature>
<proteinExistence type="predicted"/>
<organism evidence="9 10">
    <name type="scientific">Geovibrio thiophilus</name>
    <dbReference type="NCBI Taxonomy" id="139438"/>
    <lineage>
        <taxon>Bacteria</taxon>
        <taxon>Pseudomonadati</taxon>
        <taxon>Deferribacterota</taxon>
        <taxon>Deferribacteres</taxon>
        <taxon>Deferribacterales</taxon>
        <taxon>Geovibrionaceae</taxon>
        <taxon>Geovibrio</taxon>
    </lineage>
</organism>
<dbReference type="SUPFAM" id="SSF109998">
    <property type="entry name" value="Triger factor/SurA peptide-binding domain-like"/>
    <property type="match status" value="1"/>
</dbReference>
<keyword evidence="4" id="KW-0143">Chaperone</keyword>
<keyword evidence="3 6" id="KW-0697">Rotamase</keyword>
<dbReference type="AlphaFoldDB" id="A0A3R5XVX8"/>
<dbReference type="PANTHER" id="PTHR47637">
    <property type="entry name" value="CHAPERONE SURA"/>
    <property type="match status" value="1"/>
</dbReference>
<dbReference type="Proteomes" id="UP000287502">
    <property type="component" value="Chromosome"/>
</dbReference>
<evidence type="ECO:0000256" key="3">
    <source>
        <dbReference type="ARBA" id="ARBA00023110"/>
    </source>
</evidence>
<sequence>MKFTVKLRLLMLLLLLLSLSQQAQAQVIDRVYARVGDDVITKFDIESLNPERTKAIYAIKDQEEQKRVLADYTKKTLDFLVDQYVVLNSARREGVRVSDQEVDNAVKDVMEKNGITEQQLLELLAKENRTMAHYKWQIKMDILSTRVRSRVLAPKVVVTDDEINKYIKENGNKLDISDQLELRMLKLENRLALERALEFFKKNGSFVETTAKFAGDEEGGYLGWFEYDALDSSLKDLLKGKHKGDITAVQSFGGEYRVLYVENFKDKYEGTAEVRQTAAGAIADEKTKIVYDKWLKDSKQRILVQYMY</sequence>
<dbReference type="InterPro" id="IPR027304">
    <property type="entry name" value="Trigger_fact/SurA_dom_sf"/>
</dbReference>
<protein>
    <recommendedName>
        <fullName evidence="8">PpiC domain-containing protein</fullName>
    </recommendedName>
</protein>
<keyword evidence="2" id="KW-0574">Periplasm</keyword>
<dbReference type="SUPFAM" id="SSF54534">
    <property type="entry name" value="FKBP-like"/>
    <property type="match status" value="1"/>
</dbReference>
<evidence type="ECO:0000313" key="9">
    <source>
        <dbReference type="EMBL" id="QAR31918.1"/>
    </source>
</evidence>
<dbReference type="PANTHER" id="PTHR47637:SF1">
    <property type="entry name" value="CHAPERONE SURA"/>
    <property type="match status" value="1"/>
</dbReference>
<evidence type="ECO:0000259" key="8">
    <source>
        <dbReference type="PROSITE" id="PS50198"/>
    </source>
</evidence>
<dbReference type="InterPro" id="IPR015391">
    <property type="entry name" value="SurA_N"/>
</dbReference>
<dbReference type="InterPro" id="IPR046357">
    <property type="entry name" value="PPIase_dom_sf"/>
</dbReference>
<dbReference type="KEGG" id="gtl:EP073_00425"/>
<dbReference type="InterPro" id="IPR000297">
    <property type="entry name" value="PPIase_PpiC"/>
</dbReference>
<evidence type="ECO:0000256" key="7">
    <source>
        <dbReference type="SAM" id="SignalP"/>
    </source>
</evidence>
<gene>
    <name evidence="9" type="ORF">EP073_00425</name>
</gene>
<dbReference type="PROSITE" id="PS50198">
    <property type="entry name" value="PPIC_PPIASE_2"/>
    <property type="match status" value="1"/>
</dbReference>
<feature type="chain" id="PRO_5018619262" description="PpiC domain-containing protein" evidence="7">
    <location>
        <begin position="26"/>
        <end position="308"/>
    </location>
</feature>
<dbReference type="Gene3D" id="3.10.50.40">
    <property type="match status" value="1"/>
</dbReference>
<evidence type="ECO:0000256" key="4">
    <source>
        <dbReference type="ARBA" id="ARBA00023186"/>
    </source>
</evidence>
<accession>A0A3R5XVX8</accession>
<name>A0A3R5XVX8_9BACT</name>
<evidence type="ECO:0000313" key="10">
    <source>
        <dbReference type="Proteomes" id="UP000287502"/>
    </source>
</evidence>
<evidence type="ECO:0000256" key="2">
    <source>
        <dbReference type="ARBA" id="ARBA00022764"/>
    </source>
</evidence>
<keyword evidence="5 6" id="KW-0413">Isomerase</keyword>
<evidence type="ECO:0000256" key="5">
    <source>
        <dbReference type="ARBA" id="ARBA00023235"/>
    </source>
</evidence>
<evidence type="ECO:0000256" key="6">
    <source>
        <dbReference type="PROSITE-ProRule" id="PRU00278"/>
    </source>
</evidence>
<evidence type="ECO:0000256" key="1">
    <source>
        <dbReference type="ARBA" id="ARBA00022729"/>
    </source>
</evidence>
<dbReference type="OrthoDB" id="9792023at2"/>
<dbReference type="Gene3D" id="1.10.4030.10">
    <property type="entry name" value="Porin chaperone SurA, peptide-binding domain"/>
    <property type="match status" value="1"/>
</dbReference>
<dbReference type="GO" id="GO:0003755">
    <property type="term" value="F:peptidyl-prolyl cis-trans isomerase activity"/>
    <property type="evidence" value="ECO:0007669"/>
    <property type="project" value="UniProtKB-KW"/>
</dbReference>
<keyword evidence="10" id="KW-1185">Reference proteome</keyword>